<dbReference type="Proteomes" id="UP000237798">
    <property type="component" value="Unassembled WGS sequence"/>
</dbReference>
<gene>
    <name evidence="1" type="ORF">CLLU_08370</name>
</gene>
<evidence type="ECO:0000313" key="1">
    <source>
        <dbReference type="EMBL" id="PRR86187.1"/>
    </source>
</evidence>
<organism evidence="1 2">
    <name type="scientific">Clostridium luticellarii</name>
    <dbReference type="NCBI Taxonomy" id="1691940"/>
    <lineage>
        <taxon>Bacteria</taxon>
        <taxon>Bacillati</taxon>
        <taxon>Bacillota</taxon>
        <taxon>Clostridia</taxon>
        <taxon>Eubacteriales</taxon>
        <taxon>Clostridiaceae</taxon>
        <taxon>Clostridium</taxon>
    </lineage>
</organism>
<name>A0A2T0BQN9_9CLOT</name>
<proteinExistence type="predicted"/>
<evidence type="ECO:0008006" key="3">
    <source>
        <dbReference type="Google" id="ProtNLM"/>
    </source>
</evidence>
<dbReference type="EMBL" id="PVXP01000007">
    <property type="protein sequence ID" value="PRR86187.1"/>
    <property type="molecule type" value="Genomic_DNA"/>
</dbReference>
<dbReference type="OrthoDB" id="1933944at2"/>
<dbReference type="AlphaFoldDB" id="A0A2T0BQN9"/>
<keyword evidence="2" id="KW-1185">Reference proteome</keyword>
<accession>A0A2T0BQN9</accession>
<protein>
    <recommendedName>
        <fullName evidence="3">Comf operon protein A, DNA transporter ATPase</fullName>
    </recommendedName>
</protein>
<dbReference type="RefSeq" id="WP_106008331.1">
    <property type="nucleotide sequence ID" value="NZ_JALCPJ010000019.1"/>
</dbReference>
<evidence type="ECO:0000313" key="2">
    <source>
        <dbReference type="Proteomes" id="UP000237798"/>
    </source>
</evidence>
<comment type="caution">
    <text evidence="1">The sequence shown here is derived from an EMBL/GenBank/DDBJ whole genome shotgun (WGS) entry which is preliminary data.</text>
</comment>
<reference evidence="1 2" key="1">
    <citation type="submission" date="2018-03" db="EMBL/GenBank/DDBJ databases">
        <title>Genome sequence of Clostridium luticellarii DSM 29923.</title>
        <authorList>
            <person name="Poehlein A."/>
            <person name="Daniel R."/>
        </authorList>
    </citation>
    <scope>NUCLEOTIDE SEQUENCE [LARGE SCALE GENOMIC DNA]</scope>
    <source>
        <strain evidence="1 2">DSM 29923</strain>
    </source>
</reference>
<sequence length="340" mass="40091">MLLWNKMNFITKVKEIERGIVRWDSSGEQFLSIISVPYNSSSFFIDIIMNCVRQNRNVIYITDEEPNNIDIIKNIKKYTDFRDYAYIKKPENNVNCLFEISSFHNALKLKKKFQLVIYDDINSFSVYDRYEIINLIDRLIYKNGKVIVYSIENIFGNGRELFLPISKEGPIVEPRTILTRFDMNKDIPFVVYDYLKWSLSEGRKAIIYVPDEFKVANVYSYIHNYCKNLCKNIIYFIEEESGRKSMNKFFQVKDSILITDSFRQIIANAKNSDIMVYFADNADLSYKKFVYLCGSIKRGEMNVKGEVIMVANLETEDMEQARNITRNFNREAWDMGLLKS</sequence>